<dbReference type="OMA" id="NYMGPSE"/>
<evidence type="ECO:0000313" key="3">
    <source>
        <dbReference type="Proteomes" id="UP000001996"/>
    </source>
</evidence>
<dbReference type="InterPro" id="IPR008136">
    <property type="entry name" value="CinA_C"/>
</dbReference>
<reference evidence="2 3" key="1">
    <citation type="journal article" date="2009" name="Nature">
        <title>Evolution of pathogenicity and sexual reproduction in eight Candida genomes.</title>
        <authorList>
            <person name="Butler G."/>
            <person name="Rasmussen M.D."/>
            <person name="Lin M.F."/>
            <person name="Santos M.A."/>
            <person name="Sakthikumar S."/>
            <person name="Munro C.A."/>
            <person name="Rheinbay E."/>
            <person name="Grabherr M."/>
            <person name="Forche A."/>
            <person name="Reedy J.L."/>
            <person name="Agrafioti I."/>
            <person name="Arnaud M.B."/>
            <person name="Bates S."/>
            <person name="Brown A.J."/>
            <person name="Brunke S."/>
            <person name="Costanzo M.C."/>
            <person name="Fitzpatrick D.A."/>
            <person name="de Groot P.W."/>
            <person name="Harris D."/>
            <person name="Hoyer L.L."/>
            <person name="Hube B."/>
            <person name="Klis F.M."/>
            <person name="Kodira C."/>
            <person name="Lennard N."/>
            <person name="Logue M.E."/>
            <person name="Martin R."/>
            <person name="Neiman A.M."/>
            <person name="Nikolaou E."/>
            <person name="Quail M.A."/>
            <person name="Quinn J."/>
            <person name="Santos M.C."/>
            <person name="Schmitzberger F.F."/>
            <person name="Sherlock G."/>
            <person name="Shah P."/>
            <person name="Silverstein K.A."/>
            <person name="Skrzypek M.S."/>
            <person name="Soll D."/>
            <person name="Staggs R."/>
            <person name="Stansfield I."/>
            <person name="Stumpf M.P."/>
            <person name="Sudbery P.E."/>
            <person name="Srikantha T."/>
            <person name="Zeng Q."/>
            <person name="Berman J."/>
            <person name="Berriman M."/>
            <person name="Heitman J."/>
            <person name="Gow N.A."/>
            <person name="Lorenz M.C."/>
            <person name="Birren B.W."/>
            <person name="Kellis M."/>
            <person name="Cuomo C.A."/>
        </authorList>
    </citation>
    <scope>NUCLEOTIDE SEQUENCE [LARGE SCALE GENOMIC DNA]</scope>
    <source>
        <strain evidence="3">ATCC 11503 / BCRC 21390 / CBS 2605 / JCM 1781 / NBRC 1676 / NRRL YB-4239</strain>
    </source>
</reference>
<dbReference type="AlphaFoldDB" id="A5DWE6"/>
<dbReference type="InParanoid" id="A5DWE6"/>
<dbReference type="STRING" id="379508.A5DWE6"/>
<accession>A5DWE6</accession>
<dbReference type="EMBL" id="CH981525">
    <property type="protein sequence ID" value="EDK43504.1"/>
    <property type="molecule type" value="Genomic_DNA"/>
</dbReference>
<dbReference type="SUPFAM" id="SSF142433">
    <property type="entry name" value="CinA-like"/>
    <property type="match status" value="2"/>
</dbReference>
<organism evidence="2 3">
    <name type="scientific">Lodderomyces elongisporus (strain ATCC 11503 / CBS 2605 / JCM 1781 / NBRC 1676 / NRRL YB-4239)</name>
    <name type="common">Yeast</name>
    <name type="synonym">Saccharomyces elongisporus</name>
    <dbReference type="NCBI Taxonomy" id="379508"/>
    <lineage>
        <taxon>Eukaryota</taxon>
        <taxon>Fungi</taxon>
        <taxon>Dikarya</taxon>
        <taxon>Ascomycota</taxon>
        <taxon>Saccharomycotina</taxon>
        <taxon>Pichiomycetes</taxon>
        <taxon>Debaryomycetaceae</taxon>
        <taxon>Candida/Lodderomyces clade</taxon>
        <taxon>Lodderomyces</taxon>
    </lineage>
</organism>
<evidence type="ECO:0000313" key="2">
    <source>
        <dbReference type="EMBL" id="EDK43504.1"/>
    </source>
</evidence>
<keyword evidence="3" id="KW-1185">Reference proteome</keyword>
<proteinExistence type="predicted"/>
<dbReference type="VEuPathDB" id="FungiDB:LELG_01682"/>
<dbReference type="Proteomes" id="UP000001996">
    <property type="component" value="Unassembled WGS sequence"/>
</dbReference>
<dbReference type="Gene3D" id="3.90.950.20">
    <property type="entry name" value="CinA-like"/>
    <property type="match status" value="1"/>
</dbReference>
<evidence type="ECO:0000259" key="1">
    <source>
        <dbReference type="Pfam" id="PF02464"/>
    </source>
</evidence>
<dbReference type="KEGG" id="lel:PVL30_001655"/>
<name>A5DWE6_LODEL</name>
<dbReference type="HOGENOM" id="CLU_030805_2_1_1"/>
<protein>
    <recommendedName>
        <fullName evidence="1">CinA C-terminal domain-containing protein</fullName>
    </recommendedName>
</protein>
<gene>
    <name evidence="2" type="ORF">LELG_01682</name>
</gene>
<dbReference type="eggNOG" id="ENOG502S20M">
    <property type="taxonomic scope" value="Eukaryota"/>
</dbReference>
<feature type="domain" description="CinA C-terminal" evidence="1">
    <location>
        <begin position="10"/>
        <end position="112"/>
    </location>
</feature>
<dbReference type="OrthoDB" id="2350783at2759"/>
<sequence length="201" mass="21797">MSFPPKEITEIVTEIAQILRSKNQTLAISEAACGGLISAYIVSVPGASDFYIGGKLLYSLKQRLKLSGWSQDEIANYMGPSELVARKLARTSKYELGSTFVLSETGFAGPSTDLHLDEKEKELEKELELKLKTDQLQEQESGSGSGSGSVVGTVFIGFTGPNGDCSTSKTTGSHDRAQNMSDFAKFALQFLLNQLKNENEN</sequence>
<dbReference type="GeneID" id="5233764"/>
<feature type="domain" description="CinA C-terminal" evidence="1">
    <location>
        <begin position="145"/>
        <end position="194"/>
    </location>
</feature>
<dbReference type="InterPro" id="IPR036653">
    <property type="entry name" value="CinA-like_C"/>
</dbReference>
<dbReference type="Pfam" id="PF02464">
    <property type="entry name" value="CinA"/>
    <property type="match status" value="2"/>
</dbReference>